<dbReference type="PANTHER" id="PTHR30575">
    <property type="entry name" value="PEPTIDASE M20"/>
    <property type="match status" value="1"/>
</dbReference>
<dbReference type="Pfam" id="PF01546">
    <property type="entry name" value="Peptidase_M20"/>
    <property type="match status" value="1"/>
</dbReference>
<keyword evidence="1 4" id="KW-0378">Hydrolase</keyword>
<dbReference type="SUPFAM" id="SSF55031">
    <property type="entry name" value="Bacterial exopeptidase dimerisation domain"/>
    <property type="match status" value="1"/>
</dbReference>
<dbReference type="SUPFAM" id="SSF53187">
    <property type="entry name" value="Zn-dependent exopeptidases"/>
    <property type="match status" value="1"/>
</dbReference>
<protein>
    <submittedName>
        <fullName evidence="4">Amidohydrolase</fullName>
    </submittedName>
</protein>
<dbReference type="GO" id="GO:0046872">
    <property type="term" value="F:metal ion binding"/>
    <property type="evidence" value="ECO:0007669"/>
    <property type="project" value="UniProtKB-KW"/>
</dbReference>
<dbReference type="GO" id="GO:0046657">
    <property type="term" value="P:folic acid catabolic process"/>
    <property type="evidence" value="ECO:0007669"/>
    <property type="project" value="TreeGrafter"/>
</dbReference>
<feature type="domain" description="Peptidase M20 dimerisation" evidence="3">
    <location>
        <begin position="244"/>
        <end position="327"/>
    </location>
</feature>
<dbReference type="GO" id="GO:0005737">
    <property type="term" value="C:cytoplasm"/>
    <property type="evidence" value="ECO:0007669"/>
    <property type="project" value="TreeGrafter"/>
</dbReference>
<evidence type="ECO:0000313" key="5">
    <source>
        <dbReference type="Proteomes" id="UP000005835"/>
    </source>
</evidence>
<comment type="caution">
    <text evidence="4">The sequence shown here is derived from an EMBL/GenBank/DDBJ whole genome shotgun (WGS) entry which is preliminary data.</text>
</comment>
<keyword evidence="2" id="KW-0479">Metal-binding</keyword>
<reference evidence="4 5" key="1">
    <citation type="submission" date="2012-05" db="EMBL/GenBank/DDBJ databases">
        <title>The Genome Sequence of Sutterella wadsworthensis 2_1_59BFAA.</title>
        <authorList>
            <consortium name="The Broad Institute Genome Sequencing Platform"/>
            <person name="Earl A."/>
            <person name="Ward D."/>
            <person name="Feldgarden M."/>
            <person name="Gevers D."/>
            <person name="Daigneault M."/>
            <person name="Strauss J."/>
            <person name="Allen-Vercoe E."/>
            <person name="Walker B."/>
            <person name="Young S.K."/>
            <person name="Zeng Q."/>
            <person name="Gargeya S."/>
            <person name="Fitzgerald M."/>
            <person name="Haas B."/>
            <person name="Abouelleil A."/>
            <person name="Alvarado L."/>
            <person name="Arachchi H.M."/>
            <person name="Berlin A.M."/>
            <person name="Chapman S.B."/>
            <person name="Goldberg J."/>
            <person name="Griggs A."/>
            <person name="Gujja S."/>
            <person name="Hansen M."/>
            <person name="Howarth C."/>
            <person name="Imamovic A."/>
            <person name="Larimer J."/>
            <person name="McCowen C."/>
            <person name="Montmayeur A."/>
            <person name="Murphy C."/>
            <person name="Neiman D."/>
            <person name="Pearson M."/>
            <person name="Priest M."/>
            <person name="Roberts A."/>
            <person name="Saif S."/>
            <person name="Shea T."/>
            <person name="Sisk P."/>
            <person name="Sykes S."/>
            <person name="Wortman J."/>
            <person name="Nusbaum C."/>
            <person name="Birren B."/>
        </authorList>
    </citation>
    <scope>NUCLEOTIDE SEQUENCE [LARGE SCALE GENOMIC DNA]</scope>
    <source>
        <strain evidence="4 5">2_1_59BFAA</strain>
    </source>
</reference>
<dbReference type="PIRSF" id="PIRSF005962">
    <property type="entry name" value="Pept_M20D_amidohydro"/>
    <property type="match status" value="1"/>
</dbReference>
<dbReference type="GO" id="GO:0071713">
    <property type="term" value="F:para-aminobenzoyl-glutamate hydrolase activity"/>
    <property type="evidence" value="ECO:0007669"/>
    <property type="project" value="TreeGrafter"/>
</dbReference>
<dbReference type="NCBIfam" id="TIGR01891">
    <property type="entry name" value="amidohydrolases"/>
    <property type="match status" value="1"/>
</dbReference>
<dbReference type="eggNOG" id="COG1473">
    <property type="taxonomic scope" value="Bacteria"/>
</dbReference>
<accession>K1JK02</accession>
<dbReference type="STRING" id="742823.HMPREF9465_01829"/>
<dbReference type="GO" id="GO:0016805">
    <property type="term" value="F:dipeptidase activity"/>
    <property type="evidence" value="ECO:0007669"/>
    <property type="project" value="TreeGrafter"/>
</dbReference>
<dbReference type="PANTHER" id="PTHR30575:SF3">
    <property type="entry name" value="PEPTIDASE M20 DIMERISATION DOMAIN-CONTAINING PROTEIN"/>
    <property type="match status" value="1"/>
</dbReference>
<dbReference type="InterPro" id="IPR036264">
    <property type="entry name" value="Bact_exopeptidase_dim_dom"/>
</dbReference>
<gene>
    <name evidence="4" type="ORF">HMPREF9465_01829</name>
</gene>
<proteinExistence type="predicted"/>
<keyword evidence="2" id="KW-0464">Manganese</keyword>
<comment type="cofactor">
    <cofactor evidence="2">
        <name>Mn(2+)</name>
        <dbReference type="ChEBI" id="CHEBI:29035"/>
    </cofactor>
    <text evidence="2">The Mn(2+) ion enhances activity.</text>
</comment>
<dbReference type="AlphaFoldDB" id="K1JK02"/>
<sequence length="445" mass="48430">MQPTYDQTDPTSPAGSIPHWIDPVREADLVARRRTVHRTPETGWAEFIATARAAEFFTSLGFKVMVGREFIDPIYVRGRSDTEVSESERLAKAAGVSPVLLQRMGGLTGLCATFDTGRPGKTLAFRVELDALKMDEPADPDHIPYKEGFASERPGLMHACGHDGHQAVAFELGRFIVANRDRLTGRIRFIFQPGEEGSRGAYPIVQSGLLDDVDTLLCAHIATDLQAGTVVAAPEKFLCTTKIDLHFEGMQAHAGMQPQLGRNALLAAADAALILMALPRHSDGMTRVNVGTLHAGEGRNVIAAHADMEVEVRGENEAINRELAREAVTRAQGCAMAFGVKMSHKIMGEAVDFVPDDGIVQMITVCARRARYVREVRPSVPLNGSDDATLMIRRVQSQGGRAGYFLVGAGLEASHEHAAVDFDERYLVTLYDIFANLVIGLSGNW</sequence>
<dbReference type="InterPro" id="IPR017439">
    <property type="entry name" value="Amidohydrolase"/>
</dbReference>
<organism evidence="4 5">
    <name type="scientific">Sutterella wadsworthensis 2_1_59BFAA</name>
    <dbReference type="NCBI Taxonomy" id="742823"/>
    <lineage>
        <taxon>Bacteria</taxon>
        <taxon>Pseudomonadati</taxon>
        <taxon>Pseudomonadota</taxon>
        <taxon>Betaproteobacteria</taxon>
        <taxon>Burkholderiales</taxon>
        <taxon>Sutterellaceae</taxon>
        <taxon>Sutterella</taxon>
    </lineage>
</organism>
<dbReference type="Proteomes" id="UP000005835">
    <property type="component" value="Unassembled WGS sequence"/>
</dbReference>
<dbReference type="InterPro" id="IPR011650">
    <property type="entry name" value="Peptidase_M20_dimer"/>
</dbReference>
<dbReference type="InterPro" id="IPR002933">
    <property type="entry name" value="Peptidase_M20"/>
</dbReference>
<evidence type="ECO:0000256" key="1">
    <source>
        <dbReference type="ARBA" id="ARBA00022801"/>
    </source>
</evidence>
<evidence type="ECO:0000259" key="3">
    <source>
        <dbReference type="Pfam" id="PF07687"/>
    </source>
</evidence>
<feature type="binding site" evidence="2">
    <location>
        <position position="220"/>
    </location>
    <ligand>
        <name>Mn(2+)</name>
        <dbReference type="ChEBI" id="CHEBI:29035"/>
        <label>2</label>
    </ligand>
</feature>
<dbReference type="InterPro" id="IPR052030">
    <property type="entry name" value="Peptidase_M20/M20A_hydrolases"/>
</dbReference>
<dbReference type="OrthoDB" id="9156497at2"/>
<feature type="binding site" evidence="2">
    <location>
        <position position="196"/>
    </location>
    <ligand>
        <name>Mn(2+)</name>
        <dbReference type="ChEBI" id="CHEBI:29035"/>
        <label>2</label>
    </ligand>
</feature>
<name>K1JK02_9BURK</name>
<keyword evidence="5" id="KW-1185">Reference proteome</keyword>
<feature type="binding site" evidence="2">
    <location>
        <position position="160"/>
    </location>
    <ligand>
        <name>Mn(2+)</name>
        <dbReference type="ChEBI" id="CHEBI:29035"/>
        <label>2</label>
    </ligand>
</feature>
<dbReference type="Pfam" id="PF07687">
    <property type="entry name" value="M20_dimer"/>
    <property type="match status" value="1"/>
</dbReference>
<dbReference type="PATRIC" id="fig|742823.3.peg.1826"/>
<dbReference type="Gene3D" id="3.40.630.10">
    <property type="entry name" value="Zn peptidases"/>
    <property type="match status" value="2"/>
</dbReference>
<evidence type="ECO:0000256" key="2">
    <source>
        <dbReference type="PIRSR" id="PIRSR005962-1"/>
    </source>
</evidence>
<feature type="binding site" evidence="2">
    <location>
        <position position="162"/>
    </location>
    <ligand>
        <name>Mn(2+)</name>
        <dbReference type="ChEBI" id="CHEBI:29035"/>
        <label>2</label>
    </ligand>
</feature>
<evidence type="ECO:0000313" key="4">
    <source>
        <dbReference type="EMBL" id="EKB30531.1"/>
    </source>
</evidence>
<dbReference type="EMBL" id="ADMG01000039">
    <property type="protein sequence ID" value="EKB30531.1"/>
    <property type="molecule type" value="Genomic_DNA"/>
</dbReference>
<dbReference type="RefSeq" id="WP_005436305.1">
    <property type="nucleotide sequence ID" value="NZ_JH815519.1"/>
</dbReference>
<dbReference type="HOGENOM" id="CLU_023257_2_1_4"/>